<reference evidence="13" key="2">
    <citation type="submission" date="2025-08" db="UniProtKB">
        <authorList>
            <consortium name="Ensembl"/>
        </authorList>
    </citation>
    <scope>IDENTIFICATION</scope>
</reference>
<dbReference type="SUPFAM" id="SSF56219">
    <property type="entry name" value="DNase I-like"/>
    <property type="match status" value="1"/>
</dbReference>
<evidence type="ECO:0000256" key="10">
    <source>
        <dbReference type="ARBA" id="ARBA00079931"/>
    </source>
</evidence>
<dbReference type="InterPro" id="IPR034965">
    <property type="entry name" value="Deadenylase_nocturnin"/>
</dbReference>
<dbReference type="RefSeq" id="XP_028833256.1">
    <property type="nucleotide sequence ID" value="XM_028977423.1"/>
</dbReference>
<evidence type="ECO:0000256" key="5">
    <source>
        <dbReference type="ARBA" id="ARBA00022723"/>
    </source>
</evidence>
<sequence>MGNGNNRPYSKALPHLSPHEPCQGPDPDPHLVGPLELRRECADVLRGRPALLRRDFVSVSEEKSPHQPFRVMQWNSLAQALGEGMDSFTRCPPEALNWPERKYMILEEILTYQPDILCLQEVDHYFDTFQPLLVPLGYQGSFCPKPWSLCLNVANNNGPDGCVLFFRCDRFQLRGISHLQLSAMGLKTNQVAIVATLCCRATGQVFCIAVTHLKARSGWKDLRTAQGDDLLCKLQSISRKAAISTTGSDTCVPILVCGDFNAEPSEVIYHLFATSTLGLDSAYKHLSPDGQTEPAYTTWKIRSSGESCHTLDYVWYSRDHFSVRAVLDFPTAEQIGPNRLPSYSYPSDHLSLVCDFSFSHLPE</sequence>
<dbReference type="InterPro" id="IPR050410">
    <property type="entry name" value="CCR4/nocturin_mRNA_transcr"/>
</dbReference>
<keyword evidence="6" id="KW-0378">Hydrolase</keyword>
<dbReference type="GeneID" id="114788650"/>
<protein>
    <recommendedName>
        <fullName evidence="9">Nocturnin</fullName>
    </recommendedName>
    <alternativeName>
        <fullName evidence="10">Carbon catabolite repression 4-like protein</fullName>
    </alternativeName>
</protein>
<dbReference type="Ensembl" id="ENSDCDT00010007622.1">
    <property type="protein sequence ID" value="ENSDCDP00010007318.1"/>
    <property type="gene ID" value="ENSDCDG00010003215.1"/>
</dbReference>
<evidence type="ECO:0000256" key="7">
    <source>
        <dbReference type="ARBA" id="ARBA00022842"/>
    </source>
</evidence>
<keyword evidence="14" id="KW-1185">Reference proteome</keyword>
<feature type="region of interest" description="Disordered" evidence="11">
    <location>
        <begin position="1"/>
        <end position="31"/>
    </location>
</feature>
<dbReference type="RefSeq" id="XP_028833255.1">
    <property type="nucleotide sequence ID" value="XM_028977422.1"/>
</dbReference>
<dbReference type="PANTHER" id="PTHR12121">
    <property type="entry name" value="CARBON CATABOLITE REPRESSOR PROTEIN 4"/>
    <property type="match status" value="1"/>
</dbReference>
<keyword evidence="4" id="KW-0963">Cytoplasm</keyword>
<dbReference type="CDD" id="cd09096">
    <property type="entry name" value="Deadenylase_nocturnin"/>
    <property type="match status" value="1"/>
</dbReference>
<dbReference type="PANTHER" id="PTHR12121:SF45">
    <property type="entry name" value="NOCTURNIN"/>
    <property type="match status" value="1"/>
</dbReference>
<evidence type="ECO:0000256" key="1">
    <source>
        <dbReference type="ARBA" id="ARBA00001946"/>
    </source>
</evidence>
<comment type="cofactor">
    <cofactor evidence="1">
        <name>Mg(2+)</name>
        <dbReference type="ChEBI" id="CHEBI:18420"/>
    </cofactor>
</comment>
<dbReference type="InterPro" id="IPR036691">
    <property type="entry name" value="Endo/exonu/phosph_ase_sf"/>
</dbReference>
<evidence type="ECO:0000256" key="2">
    <source>
        <dbReference type="ARBA" id="ARBA00004496"/>
    </source>
</evidence>
<feature type="domain" description="Endonuclease/exonuclease/phosphatase" evidence="12">
    <location>
        <begin position="72"/>
        <end position="349"/>
    </location>
</feature>
<proteinExistence type="inferred from homology"/>
<evidence type="ECO:0000313" key="14">
    <source>
        <dbReference type="Proteomes" id="UP000694580"/>
    </source>
</evidence>
<reference evidence="13" key="3">
    <citation type="submission" date="2025-09" db="UniProtKB">
        <authorList>
            <consortium name="Ensembl"/>
        </authorList>
    </citation>
    <scope>IDENTIFICATION</scope>
</reference>
<evidence type="ECO:0000256" key="11">
    <source>
        <dbReference type="SAM" id="MobiDB-lite"/>
    </source>
</evidence>
<evidence type="ECO:0000256" key="9">
    <source>
        <dbReference type="ARBA" id="ARBA00023807"/>
    </source>
</evidence>
<accession>A0AAY4AE81</accession>
<evidence type="ECO:0000256" key="8">
    <source>
        <dbReference type="ARBA" id="ARBA00023108"/>
    </source>
</evidence>
<dbReference type="FunFam" id="3.60.10.10:FF:000012">
    <property type="entry name" value="nocturnin isoform X2"/>
    <property type="match status" value="1"/>
</dbReference>
<dbReference type="Pfam" id="PF03372">
    <property type="entry name" value="Exo_endo_phos"/>
    <property type="match status" value="1"/>
</dbReference>
<name>A0AAY4AE81_9TELE</name>
<dbReference type="InterPro" id="IPR005135">
    <property type="entry name" value="Endo/exonuclease/phosphatase"/>
</dbReference>
<keyword evidence="8" id="KW-0090">Biological rhythms</keyword>
<evidence type="ECO:0000313" key="13">
    <source>
        <dbReference type="Ensembl" id="ENSDCDP00010007318.1"/>
    </source>
</evidence>
<evidence type="ECO:0000256" key="6">
    <source>
        <dbReference type="ARBA" id="ARBA00022801"/>
    </source>
</evidence>
<comment type="similarity">
    <text evidence="3">Belongs to the CCR4/nocturin family.</text>
</comment>
<organism evidence="13 14">
    <name type="scientific">Denticeps clupeoides</name>
    <name type="common">denticle herring</name>
    <dbReference type="NCBI Taxonomy" id="299321"/>
    <lineage>
        <taxon>Eukaryota</taxon>
        <taxon>Metazoa</taxon>
        <taxon>Chordata</taxon>
        <taxon>Craniata</taxon>
        <taxon>Vertebrata</taxon>
        <taxon>Euteleostomi</taxon>
        <taxon>Actinopterygii</taxon>
        <taxon>Neopterygii</taxon>
        <taxon>Teleostei</taxon>
        <taxon>Clupei</taxon>
        <taxon>Clupeiformes</taxon>
        <taxon>Denticipitoidei</taxon>
        <taxon>Denticipitidae</taxon>
        <taxon>Denticeps</taxon>
    </lineage>
</organism>
<keyword evidence="7" id="KW-0460">Magnesium</keyword>
<dbReference type="GO" id="GO:0006139">
    <property type="term" value="P:nucleobase-containing compound metabolic process"/>
    <property type="evidence" value="ECO:0007669"/>
    <property type="project" value="UniProtKB-ARBA"/>
</dbReference>
<dbReference type="GO" id="GO:0007623">
    <property type="term" value="P:circadian rhythm"/>
    <property type="evidence" value="ECO:0007669"/>
    <property type="project" value="InterPro"/>
</dbReference>
<evidence type="ECO:0000256" key="4">
    <source>
        <dbReference type="ARBA" id="ARBA00022490"/>
    </source>
</evidence>
<dbReference type="GO" id="GO:0004535">
    <property type="term" value="F:poly(A)-specific ribonuclease activity"/>
    <property type="evidence" value="ECO:0007669"/>
    <property type="project" value="InterPro"/>
</dbReference>
<dbReference type="GO" id="GO:0005737">
    <property type="term" value="C:cytoplasm"/>
    <property type="evidence" value="ECO:0007669"/>
    <property type="project" value="UniProtKB-SubCell"/>
</dbReference>
<evidence type="ECO:0000259" key="12">
    <source>
        <dbReference type="Pfam" id="PF03372"/>
    </source>
</evidence>
<dbReference type="Gene3D" id="3.60.10.10">
    <property type="entry name" value="Endonuclease/exonuclease/phosphatase"/>
    <property type="match status" value="1"/>
</dbReference>
<dbReference type="Proteomes" id="UP000694580">
    <property type="component" value="Chromosome 4"/>
</dbReference>
<keyword evidence="5" id="KW-0479">Metal-binding</keyword>
<comment type="subcellular location">
    <subcellularLocation>
        <location evidence="2">Cytoplasm</location>
    </subcellularLocation>
</comment>
<dbReference type="AlphaFoldDB" id="A0AAY4AE81"/>
<reference evidence="13 14" key="1">
    <citation type="submission" date="2020-06" db="EMBL/GenBank/DDBJ databases">
        <authorList>
            <consortium name="Wellcome Sanger Institute Data Sharing"/>
        </authorList>
    </citation>
    <scope>NUCLEOTIDE SEQUENCE [LARGE SCALE GENOMIC DNA]</scope>
</reference>
<evidence type="ECO:0000256" key="3">
    <source>
        <dbReference type="ARBA" id="ARBA00010774"/>
    </source>
</evidence>
<dbReference type="GO" id="GO:0046872">
    <property type="term" value="F:metal ion binding"/>
    <property type="evidence" value="ECO:0007669"/>
    <property type="project" value="UniProtKB-KW"/>
</dbReference>
<gene>
    <name evidence="13" type="primary">noctb</name>
</gene>
<dbReference type="GeneTree" id="ENSGT00940000155249"/>